<protein>
    <submittedName>
        <fullName evidence="3">Uncharacterized protein</fullName>
    </submittedName>
</protein>
<dbReference type="Proteomes" id="UP000239485">
    <property type="component" value="Unassembled WGS sequence"/>
</dbReference>
<evidence type="ECO:0000313" key="4">
    <source>
        <dbReference type="Proteomes" id="UP000239485"/>
    </source>
</evidence>
<feature type="region of interest" description="Disordered" evidence="1">
    <location>
        <begin position="150"/>
        <end position="210"/>
    </location>
</feature>
<gene>
    <name evidence="3" type="ORF">CLV92_105137</name>
</gene>
<feature type="compositionally biased region" description="Pro residues" evidence="1">
    <location>
        <begin position="177"/>
        <end position="205"/>
    </location>
</feature>
<keyword evidence="2" id="KW-1133">Transmembrane helix</keyword>
<dbReference type="AlphaFoldDB" id="A0A2S6IP52"/>
<keyword evidence="4" id="KW-1185">Reference proteome</keyword>
<feature type="transmembrane region" description="Helical" evidence="2">
    <location>
        <begin position="48"/>
        <end position="68"/>
    </location>
</feature>
<evidence type="ECO:0000313" key="3">
    <source>
        <dbReference type="EMBL" id="PPK96037.1"/>
    </source>
</evidence>
<feature type="transmembrane region" description="Helical" evidence="2">
    <location>
        <begin position="74"/>
        <end position="100"/>
    </location>
</feature>
<name>A0A2S6IP52_9ACTN</name>
<organism evidence="3 4">
    <name type="scientific">Kineococcus xinjiangensis</name>
    <dbReference type="NCBI Taxonomy" id="512762"/>
    <lineage>
        <taxon>Bacteria</taxon>
        <taxon>Bacillati</taxon>
        <taxon>Actinomycetota</taxon>
        <taxon>Actinomycetes</taxon>
        <taxon>Kineosporiales</taxon>
        <taxon>Kineosporiaceae</taxon>
        <taxon>Kineococcus</taxon>
    </lineage>
</organism>
<sequence length="357" mass="35862">MPRPAAPRAIPVLARKAPAVVHAPLGHPLPAPPAAPAGPRDRLGLTGFVLGAAALGLALGAALLVAALGAEGAVAAVGLAAFGLAGLVALAGAVLACCAVPRLRRREATNGALTYTGLALSGVALLVSMFGTAATAATWAWRASDAAQAGPAVPAPVEEPAADPSQSPAPQESEPAEPAPPAAEAPAPAAPAPAPAGGEPTPPGAVLPVGGTATIDYAPLQDKPAGRIHLRLDSIDTGTPEDLASFDLGDRALGLVPQYVRFTVTGGPGASNLEFSSLIGKLSGTLPDGSEAAELTVYGKFDLCEQQFFPQGFTEGSTFQTCLVMMANPAAPVSGAMFENYDSPYDRYDGQPVHWRK</sequence>
<comment type="caution">
    <text evidence="3">The sequence shown here is derived from an EMBL/GenBank/DDBJ whole genome shotgun (WGS) entry which is preliminary data.</text>
</comment>
<reference evidence="3 4" key="1">
    <citation type="submission" date="2018-02" db="EMBL/GenBank/DDBJ databases">
        <title>Genomic Encyclopedia of Archaeal and Bacterial Type Strains, Phase II (KMG-II): from individual species to whole genera.</title>
        <authorList>
            <person name="Goeker M."/>
        </authorList>
    </citation>
    <scope>NUCLEOTIDE SEQUENCE [LARGE SCALE GENOMIC DNA]</scope>
    <source>
        <strain evidence="3 4">DSM 22857</strain>
    </source>
</reference>
<accession>A0A2S6IP52</accession>
<feature type="transmembrane region" description="Helical" evidence="2">
    <location>
        <begin position="112"/>
        <end position="141"/>
    </location>
</feature>
<evidence type="ECO:0000256" key="2">
    <source>
        <dbReference type="SAM" id="Phobius"/>
    </source>
</evidence>
<feature type="compositionally biased region" description="Low complexity" evidence="1">
    <location>
        <begin position="150"/>
        <end position="173"/>
    </location>
</feature>
<proteinExistence type="predicted"/>
<dbReference type="EMBL" id="PTJD01000005">
    <property type="protein sequence ID" value="PPK96037.1"/>
    <property type="molecule type" value="Genomic_DNA"/>
</dbReference>
<keyword evidence="2" id="KW-0812">Transmembrane</keyword>
<keyword evidence="2" id="KW-0472">Membrane</keyword>
<evidence type="ECO:0000256" key="1">
    <source>
        <dbReference type="SAM" id="MobiDB-lite"/>
    </source>
</evidence>